<accession>A0A9P4UZD9</accession>
<dbReference type="OrthoDB" id="5408618at2759"/>
<organism evidence="1 2">
    <name type="scientific">Polyplosphaeria fusca</name>
    <dbReference type="NCBI Taxonomy" id="682080"/>
    <lineage>
        <taxon>Eukaryota</taxon>
        <taxon>Fungi</taxon>
        <taxon>Dikarya</taxon>
        <taxon>Ascomycota</taxon>
        <taxon>Pezizomycotina</taxon>
        <taxon>Dothideomycetes</taxon>
        <taxon>Pleosporomycetidae</taxon>
        <taxon>Pleosporales</taxon>
        <taxon>Tetraplosphaeriaceae</taxon>
        <taxon>Polyplosphaeria</taxon>
    </lineage>
</organism>
<sequence>MTDCGVLPKGIVQPVFEPRTTKKKSKRVVFFDRRNGSVDLCKEAKIDINKSIKLQFPKGKKQVSIFLDQKREGLTTERDDQGDDDIFLARLNLDHLGFFDRTFLHFGGQYTLYVSAPWEESASSA</sequence>
<dbReference type="EMBL" id="ML996204">
    <property type="protein sequence ID" value="KAF2731011.1"/>
    <property type="molecule type" value="Genomic_DNA"/>
</dbReference>
<keyword evidence="2" id="KW-1185">Reference proteome</keyword>
<reference evidence="1" key="1">
    <citation type="journal article" date="2020" name="Stud. Mycol.">
        <title>101 Dothideomycetes genomes: a test case for predicting lifestyles and emergence of pathogens.</title>
        <authorList>
            <person name="Haridas S."/>
            <person name="Albert R."/>
            <person name="Binder M."/>
            <person name="Bloem J."/>
            <person name="Labutti K."/>
            <person name="Salamov A."/>
            <person name="Andreopoulos B."/>
            <person name="Baker S."/>
            <person name="Barry K."/>
            <person name="Bills G."/>
            <person name="Bluhm B."/>
            <person name="Cannon C."/>
            <person name="Castanera R."/>
            <person name="Culley D."/>
            <person name="Daum C."/>
            <person name="Ezra D."/>
            <person name="Gonzalez J."/>
            <person name="Henrissat B."/>
            <person name="Kuo A."/>
            <person name="Liang C."/>
            <person name="Lipzen A."/>
            <person name="Lutzoni F."/>
            <person name="Magnuson J."/>
            <person name="Mondo S."/>
            <person name="Nolan M."/>
            <person name="Ohm R."/>
            <person name="Pangilinan J."/>
            <person name="Park H.-J."/>
            <person name="Ramirez L."/>
            <person name="Alfaro M."/>
            <person name="Sun H."/>
            <person name="Tritt A."/>
            <person name="Yoshinaga Y."/>
            <person name="Zwiers L.-H."/>
            <person name="Turgeon B."/>
            <person name="Goodwin S."/>
            <person name="Spatafora J."/>
            <person name="Crous P."/>
            <person name="Grigoriev I."/>
        </authorList>
    </citation>
    <scope>NUCLEOTIDE SEQUENCE</scope>
    <source>
        <strain evidence="1">CBS 125425</strain>
    </source>
</reference>
<gene>
    <name evidence="1" type="ORF">EJ04DRAFT_567195</name>
</gene>
<comment type="caution">
    <text evidence="1">The sequence shown here is derived from an EMBL/GenBank/DDBJ whole genome shotgun (WGS) entry which is preliminary data.</text>
</comment>
<dbReference type="AlphaFoldDB" id="A0A9P4UZD9"/>
<evidence type="ECO:0000313" key="1">
    <source>
        <dbReference type="EMBL" id="KAF2731011.1"/>
    </source>
</evidence>
<proteinExistence type="predicted"/>
<evidence type="ECO:0000313" key="2">
    <source>
        <dbReference type="Proteomes" id="UP000799444"/>
    </source>
</evidence>
<dbReference type="Proteomes" id="UP000799444">
    <property type="component" value="Unassembled WGS sequence"/>
</dbReference>
<protein>
    <submittedName>
        <fullName evidence="1">Uncharacterized protein</fullName>
    </submittedName>
</protein>
<name>A0A9P4UZD9_9PLEO</name>